<dbReference type="PANTHER" id="PTHR30543">
    <property type="entry name" value="CHROMATE REDUCTASE"/>
    <property type="match status" value="1"/>
</dbReference>
<evidence type="ECO:0000259" key="2">
    <source>
        <dbReference type="Pfam" id="PF03358"/>
    </source>
</evidence>
<evidence type="ECO:0000256" key="1">
    <source>
        <dbReference type="SAM" id="MobiDB-lite"/>
    </source>
</evidence>
<dbReference type="GO" id="GO:0005829">
    <property type="term" value="C:cytosol"/>
    <property type="evidence" value="ECO:0007669"/>
    <property type="project" value="TreeGrafter"/>
</dbReference>
<dbReference type="OrthoDB" id="9812295at2"/>
<feature type="region of interest" description="Disordered" evidence="1">
    <location>
        <begin position="373"/>
        <end position="439"/>
    </location>
</feature>
<dbReference type="SUPFAM" id="SSF52218">
    <property type="entry name" value="Flavoproteins"/>
    <property type="match status" value="1"/>
</dbReference>
<feature type="compositionally biased region" description="Low complexity" evidence="1">
    <location>
        <begin position="373"/>
        <end position="400"/>
    </location>
</feature>
<dbReference type="PATRIC" id="fig|1423740.3.peg.532"/>
<evidence type="ECO:0000313" key="4">
    <source>
        <dbReference type="Proteomes" id="UP000051048"/>
    </source>
</evidence>
<dbReference type="Gene3D" id="3.30.450.20">
    <property type="entry name" value="PAS domain"/>
    <property type="match status" value="1"/>
</dbReference>
<dbReference type="Pfam" id="PF13596">
    <property type="entry name" value="PAS_10"/>
    <property type="match status" value="1"/>
</dbReference>
<dbReference type="Pfam" id="PF03358">
    <property type="entry name" value="FMN_red"/>
    <property type="match status" value="1"/>
</dbReference>
<dbReference type="InterPro" id="IPR029039">
    <property type="entry name" value="Flavoprotein-like_sf"/>
</dbReference>
<dbReference type="STRING" id="1423740.FC36_GL000492"/>
<comment type="caution">
    <text evidence="3">The sequence shown here is derived from an EMBL/GenBank/DDBJ whole genome shotgun (WGS) entry which is preliminary data.</text>
</comment>
<organism evidence="3 4">
    <name type="scientific">Ligilactobacillus equi DSM 15833 = JCM 10991</name>
    <dbReference type="NCBI Taxonomy" id="1423740"/>
    <lineage>
        <taxon>Bacteria</taxon>
        <taxon>Bacillati</taxon>
        <taxon>Bacillota</taxon>
        <taxon>Bacilli</taxon>
        <taxon>Lactobacillales</taxon>
        <taxon>Lactobacillaceae</taxon>
        <taxon>Ligilactobacillus</taxon>
    </lineage>
</organism>
<reference evidence="3 4" key="1">
    <citation type="journal article" date="2015" name="Genome Announc.">
        <title>Expanding the biotechnology potential of lactobacilli through comparative genomics of 213 strains and associated genera.</title>
        <authorList>
            <person name="Sun Z."/>
            <person name="Harris H.M."/>
            <person name="McCann A."/>
            <person name="Guo C."/>
            <person name="Argimon S."/>
            <person name="Zhang W."/>
            <person name="Yang X."/>
            <person name="Jeffery I.B."/>
            <person name="Cooney J.C."/>
            <person name="Kagawa T.F."/>
            <person name="Liu W."/>
            <person name="Song Y."/>
            <person name="Salvetti E."/>
            <person name="Wrobel A."/>
            <person name="Rasinkangas P."/>
            <person name="Parkhill J."/>
            <person name="Rea M.C."/>
            <person name="O'Sullivan O."/>
            <person name="Ritari J."/>
            <person name="Douillard F.P."/>
            <person name="Paul Ross R."/>
            <person name="Yang R."/>
            <person name="Briner A.E."/>
            <person name="Felis G.E."/>
            <person name="de Vos W.M."/>
            <person name="Barrangou R."/>
            <person name="Klaenhammer T.R."/>
            <person name="Caufield P.W."/>
            <person name="Cui Y."/>
            <person name="Zhang H."/>
            <person name="O'Toole P.W."/>
        </authorList>
    </citation>
    <scope>NUCLEOTIDE SEQUENCE [LARGE SCALE GENOMIC DNA]</scope>
    <source>
        <strain evidence="3 4">DSM 15833</strain>
    </source>
</reference>
<dbReference type="Proteomes" id="UP000051048">
    <property type="component" value="Unassembled WGS sequence"/>
</dbReference>
<proteinExistence type="predicted"/>
<feature type="domain" description="NADPH-dependent FMN reductase-like" evidence="2">
    <location>
        <begin position="1"/>
        <end position="146"/>
    </location>
</feature>
<dbReference type="InterPro" id="IPR050712">
    <property type="entry name" value="NAD(P)H-dep_reductase"/>
</dbReference>
<name>A0A0R1TDM9_9LACO</name>
<dbReference type="GO" id="GO:0016491">
    <property type="term" value="F:oxidoreductase activity"/>
    <property type="evidence" value="ECO:0007669"/>
    <property type="project" value="InterPro"/>
</dbReference>
<evidence type="ECO:0000313" key="3">
    <source>
        <dbReference type="EMBL" id="KRL79457.1"/>
    </source>
</evidence>
<sequence>MKLVGIAGSIAEESYNKKLLQFIQKQFPELNLEILDIKDVPMFNEGNDQSNSEVIQYLNKKVKEADGVILATPEHNHTTTAALKSVIEWLSFNLHPFKEKPVLLVGASYRTQGTSRAQLSLRQILESPGVNALVMPSDEFLLGNAKTAFDEEGNLNNEGTVNFLTSVINKFTKWVKVLKAVNIKEVKNWQDEDMTVSSPIDTTIQGVEPDDPEWVEKAAKITKAASGSDFVKLDRGVLSVDQLNWFLNSMPFELTYADDNNQFLYYNHMLEAKDMLAARTPDQAGDSLENVHPERAKAGAKRVINMLRNGDKDVKMLVPGWKKNGPAILHYYGAMTDDDGRYRGINEIVLDLWPVVQYYLKATGQMLVDDPNAADASSGASAHGAAPATPTPAADATSGASEEESSEAPVFAKPEVKEETPLPSVEDVATDATSGASEA</sequence>
<dbReference type="Gene3D" id="3.40.50.360">
    <property type="match status" value="1"/>
</dbReference>
<accession>A0A0R1TDM9</accession>
<dbReference type="RefSeq" id="WP_023859885.1">
    <property type="nucleotide sequence ID" value="NZ_AZFH01000102.1"/>
</dbReference>
<protein>
    <submittedName>
        <fullName evidence="3">Nadph-dependent fmn reductase domain protein</fullName>
    </submittedName>
</protein>
<gene>
    <name evidence="3" type="ORF">FC36_GL000492</name>
</gene>
<dbReference type="InterPro" id="IPR005025">
    <property type="entry name" value="FMN_Rdtase-like_dom"/>
</dbReference>
<dbReference type="EMBL" id="AZFH01000102">
    <property type="protein sequence ID" value="KRL79457.1"/>
    <property type="molecule type" value="Genomic_DNA"/>
</dbReference>
<dbReference type="GO" id="GO:0010181">
    <property type="term" value="F:FMN binding"/>
    <property type="evidence" value="ECO:0007669"/>
    <property type="project" value="TreeGrafter"/>
</dbReference>
<dbReference type="AlphaFoldDB" id="A0A0R1TDM9"/>
<dbReference type="PANTHER" id="PTHR30543:SF21">
    <property type="entry name" value="NAD(P)H-DEPENDENT FMN REDUCTASE LOT6"/>
    <property type="match status" value="1"/>
</dbReference>